<feature type="domain" description="Acetyl-coenzyme A synthetase N-terminal" evidence="10">
    <location>
        <begin position="49"/>
        <end position="107"/>
    </location>
</feature>
<evidence type="ECO:0000256" key="5">
    <source>
        <dbReference type="ARBA" id="ARBA00022741"/>
    </source>
</evidence>
<evidence type="ECO:0000256" key="3">
    <source>
        <dbReference type="ARBA" id="ARBA00015326"/>
    </source>
</evidence>
<evidence type="ECO:0000256" key="4">
    <source>
        <dbReference type="ARBA" id="ARBA00022598"/>
    </source>
</evidence>
<dbReference type="InterPro" id="IPR000873">
    <property type="entry name" value="AMP-dep_synth/lig_dom"/>
</dbReference>
<dbReference type="PANTHER" id="PTHR42921:SF1">
    <property type="entry name" value="ACETOACETYL-COA SYNTHETASE"/>
    <property type="match status" value="1"/>
</dbReference>
<evidence type="ECO:0000259" key="9">
    <source>
        <dbReference type="Pfam" id="PF13193"/>
    </source>
</evidence>
<dbReference type="InterPro" id="IPR025110">
    <property type="entry name" value="AMP-bd_C"/>
</dbReference>
<dbReference type="SUPFAM" id="SSF56801">
    <property type="entry name" value="Acetyl-CoA synthetase-like"/>
    <property type="match status" value="1"/>
</dbReference>
<keyword evidence="7" id="KW-0443">Lipid metabolism</keyword>
<dbReference type="Pfam" id="PF16177">
    <property type="entry name" value="ACAS_N"/>
    <property type="match status" value="1"/>
</dbReference>
<dbReference type="GO" id="GO:0030729">
    <property type="term" value="F:acetoacetate-CoA ligase activity"/>
    <property type="evidence" value="ECO:0007669"/>
    <property type="project" value="UniProtKB-UniRule"/>
</dbReference>
<dbReference type="Gene3D" id="3.30.300.30">
    <property type="match status" value="1"/>
</dbReference>
<keyword evidence="6 7" id="KW-0067">ATP-binding</keyword>
<keyword evidence="11" id="KW-1185">Reference proteome</keyword>
<sequence length="672" mass="76007">MDSDSRVNGFNGKLHNHVEFYIPSENQVNAELRLKEVIESKFHIKFTDYEEFYRWTCENYEQFWETVLIETNIKLSSPYQKVVEKTPNISVIPKWFVGSKLNYAENCLKNGRDGHIAFVQATTSETFKFYDYATLRRDVAQVSTSLRKNNVGPGDYVCGYLPNTYETAVAMLATATVGAAWSSASSDFGPDGVLDRFGQVKPKILFTVINITYKQKRYSLAKNVNEIVQGLPDLERVIIIPTNGVKEEDFNQFSSADKFVSWDKFKLLAGPSPKLEFEQVPFHHPLFVMFSSGTTGIPKGMVHTVGGTLLKHVEEHIYQTDMKPSDRILFYTTCGWMMWNWLMTVLFTGATIILYDESPLEPDPHVLLKICQNMKATIFGAGAKLFDEYAKSDCDFKSLYDLKSLRLILSTASPLKPNTFEFLNAHIRPQVCIGSICGGTDIIGCFMGACMNLPVNAGECQHFYLGMDMRAFNHQGKPTLDEQGELVCLSPFPSMPSHFVNDPDGAKYRKAYFEKYENAWTHGDYCLINSKTMGIVIFGRSDATLNRGGVRIGTAEIYNVVENFQEVQDSLVVGQRVTIEDDNENILLFLKLKNGHTLTDDLVKRIKTALRARMSPRHVPNDIHCIADIPYTNSGKKVELAVKQVLHGLPVQNMNSLRNPEALECFIPYRLK</sequence>
<proteinExistence type="inferred from homology"/>
<organism evidence="11 12">
    <name type="scientific">Acrobeloides nanus</name>
    <dbReference type="NCBI Taxonomy" id="290746"/>
    <lineage>
        <taxon>Eukaryota</taxon>
        <taxon>Metazoa</taxon>
        <taxon>Ecdysozoa</taxon>
        <taxon>Nematoda</taxon>
        <taxon>Chromadorea</taxon>
        <taxon>Rhabditida</taxon>
        <taxon>Tylenchina</taxon>
        <taxon>Cephalobomorpha</taxon>
        <taxon>Cephaloboidea</taxon>
        <taxon>Cephalobidae</taxon>
        <taxon>Acrobeloides</taxon>
    </lineage>
</organism>
<feature type="domain" description="AMP-dependent synthetase/ligase" evidence="8">
    <location>
        <begin position="114"/>
        <end position="488"/>
    </location>
</feature>
<name>A0A914CLH2_9BILA</name>
<evidence type="ECO:0000259" key="10">
    <source>
        <dbReference type="Pfam" id="PF16177"/>
    </source>
</evidence>
<dbReference type="InterPro" id="IPR032387">
    <property type="entry name" value="ACAS_N"/>
</dbReference>
<keyword evidence="5 7" id="KW-0547">Nucleotide-binding</keyword>
<comment type="subcellular location">
    <subcellularLocation>
        <location evidence="7">Cytoplasm</location>
        <location evidence="7">Cytosol</location>
    </subcellularLocation>
</comment>
<evidence type="ECO:0000313" key="11">
    <source>
        <dbReference type="Proteomes" id="UP000887540"/>
    </source>
</evidence>
<dbReference type="PROSITE" id="PS00455">
    <property type="entry name" value="AMP_BINDING"/>
    <property type="match status" value="1"/>
</dbReference>
<dbReference type="PANTHER" id="PTHR42921">
    <property type="entry name" value="ACETOACETYL-COA SYNTHETASE"/>
    <property type="match status" value="1"/>
</dbReference>
<dbReference type="Pfam" id="PF13193">
    <property type="entry name" value="AMP-binding_C"/>
    <property type="match status" value="1"/>
</dbReference>
<evidence type="ECO:0000256" key="7">
    <source>
        <dbReference type="RuleBase" id="RU367019"/>
    </source>
</evidence>
<dbReference type="Gene3D" id="3.40.50.12780">
    <property type="entry name" value="N-terminal domain of ligase-like"/>
    <property type="match status" value="1"/>
</dbReference>
<dbReference type="AlphaFoldDB" id="A0A914CLH2"/>
<dbReference type="WBParaSite" id="ACRNAN_scaffold1161.g16385.t1">
    <property type="protein sequence ID" value="ACRNAN_scaffold1161.g16385.t1"/>
    <property type="gene ID" value="ACRNAN_scaffold1161.g16385"/>
</dbReference>
<dbReference type="GO" id="GO:0005829">
    <property type="term" value="C:cytosol"/>
    <property type="evidence" value="ECO:0007669"/>
    <property type="project" value="UniProtKB-SubCell"/>
</dbReference>
<dbReference type="Pfam" id="PF00501">
    <property type="entry name" value="AMP-binding"/>
    <property type="match status" value="1"/>
</dbReference>
<keyword evidence="7" id="KW-0963">Cytoplasm</keyword>
<evidence type="ECO:0000313" key="12">
    <source>
        <dbReference type="WBParaSite" id="ACRNAN_scaffold1161.g16385.t1"/>
    </source>
</evidence>
<comment type="similarity">
    <text evidence="1 7">Belongs to the ATP-dependent AMP-binding enzyme family.</text>
</comment>
<accession>A0A914CLH2</accession>
<reference evidence="12" key="1">
    <citation type="submission" date="2022-11" db="UniProtKB">
        <authorList>
            <consortium name="WormBaseParasite"/>
        </authorList>
    </citation>
    <scope>IDENTIFICATION</scope>
</reference>
<dbReference type="GO" id="GO:0005524">
    <property type="term" value="F:ATP binding"/>
    <property type="evidence" value="ECO:0007669"/>
    <property type="project" value="UniProtKB-UniRule"/>
</dbReference>
<keyword evidence="4 7" id="KW-0436">Ligase</keyword>
<dbReference type="InterPro" id="IPR020845">
    <property type="entry name" value="AMP-binding_CS"/>
</dbReference>
<feature type="domain" description="AMP-binding enzyme C-terminal" evidence="9">
    <location>
        <begin position="559"/>
        <end position="636"/>
    </location>
</feature>
<evidence type="ECO:0000256" key="1">
    <source>
        <dbReference type="ARBA" id="ARBA00006432"/>
    </source>
</evidence>
<dbReference type="Proteomes" id="UP000887540">
    <property type="component" value="Unplaced"/>
</dbReference>
<dbReference type="InterPro" id="IPR045851">
    <property type="entry name" value="AMP-bd_C_sf"/>
</dbReference>
<dbReference type="InterPro" id="IPR042099">
    <property type="entry name" value="ANL_N_sf"/>
</dbReference>
<evidence type="ECO:0000256" key="2">
    <source>
        <dbReference type="ARBA" id="ARBA00012988"/>
    </source>
</evidence>
<dbReference type="GO" id="GO:0006631">
    <property type="term" value="P:fatty acid metabolic process"/>
    <property type="evidence" value="ECO:0007669"/>
    <property type="project" value="UniProtKB-UniRule"/>
</dbReference>
<evidence type="ECO:0000256" key="6">
    <source>
        <dbReference type="ARBA" id="ARBA00022840"/>
    </source>
</evidence>
<dbReference type="NCBIfam" id="NF002937">
    <property type="entry name" value="PRK03584.1"/>
    <property type="match status" value="1"/>
</dbReference>
<dbReference type="EC" id="6.2.1.16" evidence="2 7"/>
<dbReference type="NCBIfam" id="TIGR01217">
    <property type="entry name" value="ac_ac_CoA_syn"/>
    <property type="match status" value="1"/>
</dbReference>
<protein>
    <recommendedName>
        <fullName evidence="3 7">Acetoacetyl-CoA synthetase</fullName>
        <ecNumber evidence="2 7">6.2.1.16</ecNumber>
    </recommendedName>
</protein>
<comment type="function">
    <text evidence="7">Converts acetoacetate to acetoacetyl-CoA in the cytosol.</text>
</comment>
<evidence type="ECO:0000259" key="8">
    <source>
        <dbReference type="Pfam" id="PF00501"/>
    </source>
</evidence>
<keyword evidence="7" id="KW-0276">Fatty acid metabolism</keyword>
<dbReference type="InterPro" id="IPR005914">
    <property type="entry name" value="Acac_CoA_synth"/>
</dbReference>
<comment type="catalytic activity">
    <reaction evidence="7">
        <text>acetoacetate + ATP + CoA = acetoacetyl-CoA + AMP + diphosphate</text>
        <dbReference type="Rhea" id="RHEA:16117"/>
        <dbReference type="ChEBI" id="CHEBI:13705"/>
        <dbReference type="ChEBI" id="CHEBI:30616"/>
        <dbReference type="ChEBI" id="CHEBI:33019"/>
        <dbReference type="ChEBI" id="CHEBI:57286"/>
        <dbReference type="ChEBI" id="CHEBI:57287"/>
        <dbReference type="ChEBI" id="CHEBI:456215"/>
        <dbReference type="EC" id="6.2.1.16"/>
    </reaction>
</comment>